<evidence type="ECO:0000256" key="5">
    <source>
        <dbReference type="ARBA" id="ARBA00022989"/>
    </source>
</evidence>
<dbReference type="AlphaFoldDB" id="A0A8T2MMC4"/>
<feature type="transmembrane region" description="Helical" evidence="14">
    <location>
        <begin position="63"/>
        <end position="81"/>
    </location>
</feature>
<protein>
    <recommendedName>
        <fullName evidence="15">G-protein coupled receptors family 1 profile domain-containing protein</fullName>
    </recommendedName>
</protein>
<evidence type="ECO:0000256" key="13">
    <source>
        <dbReference type="SAM" id="MobiDB-lite"/>
    </source>
</evidence>
<keyword evidence="7 14" id="KW-0472">Membrane</keyword>
<evidence type="ECO:0000256" key="9">
    <source>
        <dbReference type="ARBA" id="ARBA00023180"/>
    </source>
</evidence>
<dbReference type="GO" id="GO:0007204">
    <property type="term" value="P:positive regulation of cytosolic calcium ion concentration"/>
    <property type="evidence" value="ECO:0007669"/>
    <property type="project" value="TreeGrafter"/>
</dbReference>
<evidence type="ECO:0000256" key="12">
    <source>
        <dbReference type="RuleBase" id="RU000688"/>
    </source>
</evidence>
<dbReference type="GO" id="GO:0006954">
    <property type="term" value="P:inflammatory response"/>
    <property type="evidence" value="ECO:0007669"/>
    <property type="project" value="TreeGrafter"/>
</dbReference>
<evidence type="ECO:0000256" key="6">
    <source>
        <dbReference type="ARBA" id="ARBA00023040"/>
    </source>
</evidence>
<evidence type="ECO:0000256" key="2">
    <source>
        <dbReference type="ARBA" id="ARBA00022475"/>
    </source>
</evidence>
<dbReference type="PANTHER" id="PTHR24225:SF72">
    <property type="entry name" value="G-PROTEIN COUPLED RECEPTORS FAMILY 1 PROFILE DOMAIN-CONTAINING PROTEIN-RELATED"/>
    <property type="match status" value="1"/>
</dbReference>
<feature type="transmembrane region" description="Helical" evidence="14">
    <location>
        <begin position="268"/>
        <end position="289"/>
    </location>
</feature>
<feature type="compositionally biased region" description="Low complexity" evidence="13">
    <location>
        <begin position="346"/>
        <end position="365"/>
    </location>
</feature>
<feature type="transmembrane region" description="Helical" evidence="14">
    <location>
        <begin position="101"/>
        <end position="121"/>
    </location>
</feature>
<accession>A0A8T2MMC4</accession>
<dbReference type="OrthoDB" id="5959154at2759"/>
<evidence type="ECO:0000256" key="1">
    <source>
        <dbReference type="ARBA" id="ARBA00004651"/>
    </source>
</evidence>
<name>A0A8T2MMC4_9TELE</name>
<reference evidence="16" key="1">
    <citation type="thesis" date="2021" institute="BYU ScholarsArchive" country="Provo, UT, USA">
        <title>Applications of and Algorithms for Genome Assembly and Genomic Analyses with an Emphasis on Marine Teleosts.</title>
        <authorList>
            <person name="Pickett B.D."/>
        </authorList>
    </citation>
    <scope>NUCLEOTIDE SEQUENCE</scope>
    <source>
        <strain evidence="16">HI-2016</strain>
    </source>
</reference>
<feature type="transmembrane region" description="Helical" evidence="14">
    <location>
        <begin position="208"/>
        <end position="231"/>
    </location>
</feature>
<dbReference type="GO" id="GO:0004875">
    <property type="term" value="F:complement receptor activity"/>
    <property type="evidence" value="ECO:0007669"/>
    <property type="project" value="TreeGrafter"/>
</dbReference>
<keyword evidence="2" id="KW-1003">Cell membrane</keyword>
<dbReference type="PROSITE" id="PS50262">
    <property type="entry name" value="G_PROTEIN_RECEP_F1_2"/>
    <property type="match status" value="1"/>
</dbReference>
<keyword evidence="17" id="KW-1185">Reference proteome</keyword>
<keyword evidence="5 14" id="KW-1133">Transmembrane helix</keyword>
<evidence type="ECO:0000256" key="4">
    <source>
        <dbReference type="ARBA" id="ARBA00022692"/>
    </source>
</evidence>
<dbReference type="EMBL" id="JAFBMS010001086">
    <property type="protein sequence ID" value="KAG9329569.1"/>
    <property type="molecule type" value="Genomic_DNA"/>
</dbReference>
<feature type="transmembrane region" description="Helical" evidence="14">
    <location>
        <begin position="142"/>
        <end position="160"/>
    </location>
</feature>
<feature type="transmembrane region" description="Helical" evidence="14">
    <location>
        <begin position="27"/>
        <end position="51"/>
    </location>
</feature>
<comment type="similarity">
    <text evidence="12">Belongs to the G-protein coupled receptor 1 family.</text>
</comment>
<organism evidence="16 17">
    <name type="scientific">Albula glossodonta</name>
    <name type="common">roundjaw bonefish</name>
    <dbReference type="NCBI Taxonomy" id="121402"/>
    <lineage>
        <taxon>Eukaryota</taxon>
        <taxon>Metazoa</taxon>
        <taxon>Chordata</taxon>
        <taxon>Craniata</taxon>
        <taxon>Vertebrata</taxon>
        <taxon>Euteleostomi</taxon>
        <taxon>Actinopterygii</taxon>
        <taxon>Neopterygii</taxon>
        <taxon>Teleostei</taxon>
        <taxon>Albuliformes</taxon>
        <taxon>Albulidae</taxon>
        <taxon>Albula</taxon>
    </lineage>
</organism>
<feature type="transmembrane region" description="Helical" evidence="14">
    <location>
        <begin position="180"/>
        <end position="201"/>
    </location>
</feature>
<dbReference type="GO" id="GO:0004953">
    <property type="term" value="F:icosanoid receptor activity"/>
    <property type="evidence" value="ECO:0007669"/>
    <property type="project" value="UniProtKB-ARBA"/>
</dbReference>
<evidence type="ECO:0000256" key="7">
    <source>
        <dbReference type="ARBA" id="ARBA00023136"/>
    </source>
</evidence>
<feature type="region of interest" description="Disordered" evidence="13">
    <location>
        <begin position="345"/>
        <end position="365"/>
    </location>
</feature>
<evidence type="ECO:0000313" key="17">
    <source>
        <dbReference type="Proteomes" id="UP000824540"/>
    </source>
</evidence>
<dbReference type="InterPro" id="IPR000276">
    <property type="entry name" value="GPCR_Rhodpsn"/>
</dbReference>
<comment type="caution">
    <text evidence="16">The sequence shown here is derived from an EMBL/GenBank/DDBJ whole genome shotgun (WGS) entry which is preliminary data.</text>
</comment>
<evidence type="ECO:0000313" key="16">
    <source>
        <dbReference type="EMBL" id="KAG9329569.1"/>
    </source>
</evidence>
<sequence>MFNSSLAPVPALATKGSAPSLPVSHQIGISILVLAFVLGFPGNLFVVWTVLCRVSRRSVTCLLVLNLALADALVLLSAPLFLRFLAGGRGWEFGSGVCKTVHYLCCVNMYASIYLICLMSVDRWLAVTRPFLSQRLRTKRTLWGLLLGLWTLAFLLALPMPFYRRSVDPDLSAGTTHALLPQVCVCVCVGVWTLAFLLALPMPFYRRCVCVCVCVGVWTLAFLLALPMPFYRSNLKILVGRNVSVYVCMPHHWGSVGHQVFQYLMETILGFLLPFILIIFCYCSVIGLVKGGGSVLKVALGARPNVTAFAFFSSSINPILYVFAGSSHIRRAGLGFMAKLFEGTNSESGSFSRATSRSGSTTETSTLHKLSVRFGRRATREEGDGETIREPAPAELKTLPTAALC</sequence>
<dbReference type="PANTHER" id="PTHR24225">
    <property type="entry name" value="CHEMOTACTIC RECEPTOR"/>
    <property type="match status" value="1"/>
</dbReference>
<evidence type="ECO:0000256" key="14">
    <source>
        <dbReference type="SAM" id="Phobius"/>
    </source>
</evidence>
<dbReference type="PROSITE" id="PS00237">
    <property type="entry name" value="G_PROTEIN_RECEP_F1_1"/>
    <property type="match status" value="1"/>
</dbReference>
<dbReference type="GO" id="GO:0007200">
    <property type="term" value="P:phospholipase C-activating G protein-coupled receptor signaling pathway"/>
    <property type="evidence" value="ECO:0007669"/>
    <property type="project" value="TreeGrafter"/>
</dbReference>
<dbReference type="SUPFAM" id="SSF81321">
    <property type="entry name" value="Family A G protein-coupled receptor-like"/>
    <property type="match status" value="2"/>
</dbReference>
<comment type="similarity">
    <text evidence="11">Belongs to the chemokine-like receptor (CMKLR) family.</text>
</comment>
<keyword evidence="9" id="KW-0325">Glycoprotein</keyword>
<evidence type="ECO:0000256" key="11">
    <source>
        <dbReference type="ARBA" id="ARBA00025736"/>
    </source>
</evidence>
<keyword evidence="10 12" id="KW-0807">Transducer</keyword>
<evidence type="ECO:0000259" key="15">
    <source>
        <dbReference type="PROSITE" id="PS50262"/>
    </source>
</evidence>
<keyword evidence="3" id="KW-0597">Phosphoprotein</keyword>
<dbReference type="GO" id="GO:0005886">
    <property type="term" value="C:plasma membrane"/>
    <property type="evidence" value="ECO:0007669"/>
    <property type="project" value="UniProtKB-SubCell"/>
</dbReference>
<dbReference type="InterPro" id="IPR017452">
    <property type="entry name" value="GPCR_Rhodpsn_7TM"/>
</dbReference>
<dbReference type="InterPro" id="IPR000826">
    <property type="entry name" value="Formyl_rcpt-rel"/>
</dbReference>
<proteinExistence type="inferred from homology"/>
<keyword evidence="8 12" id="KW-0675">Receptor</keyword>
<dbReference type="Proteomes" id="UP000824540">
    <property type="component" value="Unassembled WGS sequence"/>
</dbReference>
<dbReference type="Pfam" id="PF00001">
    <property type="entry name" value="7tm_1"/>
    <property type="match status" value="2"/>
</dbReference>
<evidence type="ECO:0000256" key="3">
    <source>
        <dbReference type="ARBA" id="ARBA00022553"/>
    </source>
</evidence>
<dbReference type="Gene3D" id="1.20.1070.10">
    <property type="entry name" value="Rhodopsin 7-helix transmembrane proteins"/>
    <property type="match status" value="2"/>
</dbReference>
<keyword evidence="6 12" id="KW-0297">G-protein coupled receptor</keyword>
<evidence type="ECO:0000256" key="10">
    <source>
        <dbReference type="ARBA" id="ARBA00023224"/>
    </source>
</evidence>
<gene>
    <name evidence="16" type="ORF">JZ751_003666</name>
</gene>
<keyword evidence="4 12" id="KW-0812">Transmembrane</keyword>
<evidence type="ECO:0000256" key="8">
    <source>
        <dbReference type="ARBA" id="ARBA00023170"/>
    </source>
</evidence>
<comment type="subcellular location">
    <subcellularLocation>
        <location evidence="1">Cell membrane</location>
        <topology evidence="1">Multi-pass membrane protein</topology>
    </subcellularLocation>
</comment>
<dbReference type="PRINTS" id="PR00237">
    <property type="entry name" value="GPCRRHODOPSN"/>
</dbReference>
<feature type="domain" description="G-protein coupled receptors family 1 profile" evidence="15">
    <location>
        <begin position="42"/>
        <end position="286"/>
    </location>
</feature>